<evidence type="ECO:0000313" key="1">
    <source>
        <dbReference type="EMBL" id="ERJ93964.1"/>
    </source>
</evidence>
<dbReference type="EMBL" id="AWVF01000265">
    <property type="protein sequence ID" value="ERJ93964.1"/>
    <property type="molecule type" value="Genomic_DNA"/>
</dbReference>
<evidence type="ECO:0000313" key="2">
    <source>
        <dbReference type="Proteomes" id="UP000016662"/>
    </source>
</evidence>
<dbReference type="Proteomes" id="UP000016662">
    <property type="component" value="Unassembled WGS sequence"/>
</dbReference>
<accession>U2LWU8</accession>
<name>U2LWU8_9FIRM</name>
<proteinExistence type="predicted"/>
<comment type="caution">
    <text evidence="1">The sequence shown here is derived from an EMBL/GenBank/DDBJ whole genome shotgun (WGS) entry which is preliminary data.</text>
</comment>
<sequence length="63" mass="7395">MKAHLYLCFTAPENLTTPLMHRFRTVACHAVDFFGASSYYNINRCKMESFFANLCRKTEFVHL</sequence>
<gene>
    <name evidence="1" type="ORF">RUMCAL_02133</name>
</gene>
<organism evidence="1 2">
    <name type="scientific">Ruminococcus callidus ATCC 27760</name>
    <dbReference type="NCBI Taxonomy" id="411473"/>
    <lineage>
        <taxon>Bacteria</taxon>
        <taxon>Bacillati</taxon>
        <taxon>Bacillota</taxon>
        <taxon>Clostridia</taxon>
        <taxon>Eubacteriales</taxon>
        <taxon>Oscillospiraceae</taxon>
        <taxon>Ruminococcus</taxon>
    </lineage>
</organism>
<dbReference type="AlphaFoldDB" id="U2LWU8"/>
<protein>
    <submittedName>
        <fullName evidence="1">Uncharacterized protein</fullName>
    </submittedName>
</protein>
<keyword evidence="2" id="KW-1185">Reference proteome</keyword>
<dbReference type="HOGENOM" id="CLU_2883191_0_0_9"/>
<dbReference type="STRING" id="411473.RUMCAL_02133"/>
<reference evidence="1 2" key="1">
    <citation type="submission" date="2013-07" db="EMBL/GenBank/DDBJ databases">
        <authorList>
            <person name="Weinstock G."/>
            <person name="Sodergren E."/>
            <person name="Wylie T."/>
            <person name="Fulton L."/>
            <person name="Fulton R."/>
            <person name="Fronick C."/>
            <person name="O'Laughlin M."/>
            <person name="Godfrey J."/>
            <person name="Miner T."/>
            <person name="Herter B."/>
            <person name="Appelbaum E."/>
            <person name="Cordes M."/>
            <person name="Lek S."/>
            <person name="Wollam A."/>
            <person name="Pepin K.H."/>
            <person name="Palsikar V.B."/>
            <person name="Mitreva M."/>
            <person name="Wilson R.K."/>
        </authorList>
    </citation>
    <scope>NUCLEOTIDE SEQUENCE [LARGE SCALE GENOMIC DNA]</scope>
    <source>
        <strain evidence="1 2">ATCC 27760</strain>
    </source>
</reference>
<dbReference type="PATRIC" id="fig|411473.3.peg.1758"/>